<dbReference type="OrthoDB" id="3199405at2"/>
<evidence type="ECO:0000256" key="2">
    <source>
        <dbReference type="ARBA" id="ARBA00010515"/>
    </source>
</evidence>
<dbReference type="AlphaFoldDB" id="A0A2V1KE49"/>
<evidence type="ECO:0000256" key="4">
    <source>
        <dbReference type="RuleBase" id="RU361235"/>
    </source>
</evidence>
<evidence type="ECO:0000313" key="6">
    <source>
        <dbReference type="EMBL" id="PWF27214.1"/>
    </source>
</evidence>
<organism evidence="6 7">
    <name type="scientific">Ancrocorticia populi</name>
    <dbReference type="NCBI Taxonomy" id="2175228"/>
    <lineage>
        <taxon>Bacteria</taxon>
        <taxon>Bacillati</taxon>
        <taxon>Actinomycetota</taxon>
        <taxon>Actinomycetes</taxon>
        <taxon>Actinomycetales</taxon>
        <taxon>Actinomycetaceae</taxon>
        <taxon>Ancrocorticia</taxon>
    </lineage>
</organism>
<sequence length="534" mass="57560">MMHQATREVVQTRAGSVRGVCRASGSYAYLGIPFAEPPVGELRFMAPVAAAGWEGVLDATEYGPTPQRRLVGPDPWIPEPTYPGDGTLVLNVFTPAPGNARASLPVLVWIHGGGYEGGSPSGSWYDGQSFNERNVIVVTISYRLGFDGFGYVEGSDAPVNRGLLDQNLALRWVHENIAEFGGDPRRVTIAGQSAGAGSVLCHLASPLSEGLFSRAIAQSPATGDRPLAQARMIAAKLSHRLGITAALEGWRSASEEQILDASEGLGQEFALPDDPVTFADSVLDGAVFPRDRWASAMPFGPVFDRSDPFLPDSVMAATYGGAGYNVPLLIGCTRHEYTGLTAPMASEWNRKYEPRAVLAKAGFPKLVAWAMLREFPELAVDTSKVLGQLLTAAAFHLPMINIVQARASARVAAVCDIETGVTAPAIKAGTWVYEFAWQKPSTGLADHCVEVPFVFNCLRDEHVTKVFGTDNPPRALAAAIQTDWVRFISSGTPSFPSWREGERGRIYGSESHSGVKSARPFQIEVNTMRLMREL</sequence>
<dbReference type="InterPro" id="IPR019826">
    <property type="entry name" value="Carboxylesterase_B_AS"/>
</dbReference>
<dbReference type="PANTHER" id="PTHR11559">
    <property type="entry name" value="CARBOXYLESTERASE"/>
    <property type="match status" value="1"/>
</dbReference>
<protein>
    <recommendedName>
        <fullName evidence="4">Carboxylic ester hydrolase</fullName>
        <ecNumber evidence="4">3.1.1.-</ecNumber>
    </recommendedName>
</protein>
<feature type="domain" description="Carboxylesterase type B" evidence="5">
    <location>
        <begin position="8"/>
        <end position="495"/>
    </location>
</feature>
<dbReference type="SUPFAM" id="SSF53474">
    <property type="entry name" value="alpha/beta-Hydrolases"/>
    <property type="match status" value="1"/>
</dbReference>
<proteinExistence type="inferred from homology"/>
<gene>
    <name evidence="6" type="ORF">DD236_02100</name>
</gene>
<dbReference type="Pfam" id="PF00135">
    <property type="entry name" value="COesterase"/>
    <property type="match status" value="1"/>
</dbReference>
<evidence type="ECO:0000256" key="3">
    <source>
        <dbReference type="ARBA" id="ARBA00022801"/>
    </source>
</evidence>
<name>A0A2V1KE49_9ACTO</name>
<dbReference type="InterPro" id="IPR029058">
    <property type="entry name" value="AB_hydrolase_fold"/>
</dbReference>
<dbReference type="GO" id="GO:0016787">
    <property type="term" value="F:hydrolase activity"/>
    <property type="evidence" value="ECO:0007669"/>
    <property type="project" value="UniProtKB-KW"/>
</dbReference>
<dbReference type="InterPro" id="IPR050309">
    <property type="entry name" value="Type-B_Carboxylest/Lipase"/>
</dbReference>
<evidence type="ECO:0000313" key="7">
    <source>
        <dbReference type="Proteomes" id="UP000245283"/>
    </source>
</evidence>
<dbReference type="Proteomes" id="UP000245283">
    <property type="component" value="Unassembled WGS sequence"/>
</dbReference>
<dbReference type="EC" id="3.1.1.-" evidence="4"/>
<evidence type="ECO:0000259" key="5">
    <source>
        <dbReference type="Pfam" id="PF00135"/>
    </source>
</evidence>
<reference evidence="7" key="1">
    <citation type="submission" date="2018-05" db="EMBL/GenBank/DDBJ databases">
        <authorList>
            <person name="Li Y."/>
        </authorList>
    </citation>
    <scope>NUCLEOTIDE SEQUENCE [LARGE SCALE GENOMIC DNA]</scope>
    <source>
        <strain evidence="7">sk1b4</strain>
    </source>
</reference>
<dbReference type="Gene3D" id="3.40.50.1820">
    <property type="entry name" value="alpha/beta hydrolase"/>
    <property type="match status" value="1"/>
</dbReference>
<dbReference type="InterPro" id="IPR002018">
    <property type="entry name" value="CarbesteraseB"/>
</dbReference>
<dbReference type="PROSITE" id="PS01173">
    <property type="entry name" value="LIPASE_GDXG_HIS"/>
    <property type="match status" value="1"/>
</dbReference>
<keyword evidence="7" id="KW-1185">Reference proteome</keyword>
<accession>A0A2V1KE49</accession>
<comment type="caution">
    <text evidence="6">The sequence shown here is derived from an EMBL/GenBank/DDBJ whole genome shotgun (WGS) entry which is preliminary data.</text>
</comment>
<comment type="similarity">
    <text evidence="1 4">Belongs to the type-B carboxylesterase/lipase family.</text>
</comment>
<dbReference type="InterPro" id="IPR002168">
    <property type="entry name" value="Lipase_GDXG_HIS_AS"/>
</dbReference>
<dbReference type="EMBL" id="QETB01000001">
    <property type="protein sequence ID" value="PWF27214.1"/>
    <property type="molecule type" value="Genomic_DNA"/>
</dbReference>
<dbReference type="RefSeq" id="WP_109092713.1">
    <property type="nucleotide sequence ID" value="NZ_CAMELQ010000131.1"/>
</dbReference>
<comment type="similarity">
    <text evidence="2">Belongs to the 'GDXG' lipolytic enzyme family.</text>
</comment>
<dbReference type="PROSITE" id="PS00122">
    <property type="entry name" value="CARBOXYLESTERASE_B_1"/>
    <property type="match status" value="1"/>
</dbReference>
<keyword evidence="3 4" id="KW-0378">Hydrolase</keyword>
<evidence type="ECO:0000256" key="1">
    <source>
        <dbReference type="ARBA" id="ARBA00005964"/>
    </source>
</evidence>